<comment type="caution">
    <text evidence="2">The sequence shown here is derived from an EMBL/GenBank/DDBJ whole genome shotgun (WGS) entry which is preliminary data.</text>
</comment>
<dbReference type="Pfam" id="PF08534">
    <property type="entry name" value="Redoxin"/>
    <property type="match status" value="1"/>
</dbReference>
<gene>
    <name evidence="2" type="primary">bcp_3</name>
    <name evidence="2" type="ORF">Pan14r_42360</name>
</gene>
<dbReference type="SUPFAM" id="SSF52833">
    <property type="entry name" value="Thioredoxin-like"/>
    <property type="match status" value="1"/>
</dbReference>
<dbReference type="InterPro" id="IPR047262">
    <property type="entry name" value="PRX-like1"/>
</dbReference>
<evidence type="ECO:0000259" key="1">
    <source>
        <dbReference type="PROSITE" id="PS51352"/>
    </source>
</evidence>
<keyword evidence="2" id="KW-0575">Peroxidase</keyword>
<dbReference type="CDD" id="cd02969">
    <property type="entry name" value="PRX_like1"/>
    <property type="match status" value="1"/>
</dbReference>
<evidence type="ECO:0000313" key="2">
    <source>
        <dbReference type="EMBL" id="TWT71919.1"/>
    </source>
</evidence>
<organism evidence="2 3">
    <name type="scientific">Crateriforma conspicua</name>
    <dbReference type="NCBI Taxonomy" id="2527996"/>
    <lineage>
        <taxon>Bacteria</taxon>
        <taxon>Pseudomonadati</taxon>
        <taxon>Planctomycetota</taxon>
        <taxon>Planctomycetia</taxon>
        <taxon>Planctomycetales</taxon>
        <taxon>Planctomycetaceae</taxon>
        <taxon>Crateriforma</taxon>
    </lineage>
</organism>
<keyword evidence="3" id="KW-1185">Reference proteome</keyword>
<keyword evidence="2" id="KW-0560">Oxidoreductase</keyword>
<sequence length="230" mass="24735">MHRVTQRCSGATICFIDFVSPVRFLLTFKSFTTMVRTASTMLPLGTAAPDFTLPECDGGTVSLSDFADSKALLVVFMCNHCPYVKHVADGLKQLADDYLGKGVGVVAISSNDVEAHPDDSPEAMKAEKANRGYAFPYAYDADQSVAKAYAAACTPDFFVFDADHKLVYRGQMDDSRPGSDVPVTGRDLRAALDAVLAGRQPDADQKASLGCNIKWKEGAAPDYFNPQGSA</sequence>
<dbReference type="Proteomes" id="UP000317238">
    <property type="component" value="Unassembled WGS sequence"/>
</dbReference>
<dbReference type="PANTHER" id="PTHR43640">
    <property type="entry name" value="OS07G0260300 PROTEIN"/>
    <property type="match status" value="1"/>
</dbReference>
<dbReference type="InterPro" id="IPR036249">
    <property type="entry name" value="Thioredoxin-like_sf"/>
</dbReference>
<dbReference type="EC" id="1.11.1.15" evidence="2"/>
<protein>
    <submittedName>
        <fullName evidence="2">Putative peroxiredoxin</fullName>
        <ecNumber evidence="2">1.11.1.15</ecNumber>
    </submittedName>
</protein>
<dbReference type="GO" id="GO:0004601">
    <property type="term" value="F:peroxidase activity"/>
    <property type="evidence" value="ECO:0007669"/>
    <property type="project" value="UniProtKB-KW"/>
</dbReference>
<proteinExistence type="predicted"/>
<feature type="domain" description="Thioredoxin" evidence="1">
    <location>
        <begin position="42"/>
        <end position="197"/>
    </location>
</feature>
<reference evidence="2 3" key="1">
    <citation type="submission" date="2019-02" db="EMBL/GenBank/DDBJ databases">
        <title>Deep-cultivation of Planctomycetes and their phenomic and genomic characterization uncovers novel biology.</title>
        <authorList>
            <person name="Wiegand S."/>
            <person name="Jogler M."/>
            <person name="Boedeker C."/>
            <person name="Pinto D."/>
            <person name="Vollmers J."/>
            <person name="Rivas-Marin E."/>
            <person name="Kohn T."/>
            <person name="Peeters S.H."/>
            <person name="Heuer A."/>
            <person name="Rast P."/>
            <person name="Oberbeckmann S."/>
            <person name="Bunk B."/>
            <person name="Jeske O."/>
            <person name="Meyerdierks A."/>
            <person name="Storesund J.E."/>
            <person name="Kallscheuer N."/>
            <person name="Luecker S."/>
            <person name="Lage O.M."/>
            <person name="Pohl T."/>
            <person name="Merkel B.J."/>
            <person name="Hornburger P."/>
            <person name="Mueller R.-W."/>
            <person name="Bruemmer F."/>
            <person name="Labrenz M."/>
            <person name="Spormann A.M."/>
            <person name="Op Den Camp H."/>
            <person name="Overmann J."/>
            <person name="Amann R."/>
            <person name="Jetten M.S.M."/>
            <person name="Mascher T."/>
            <person name="Medema M.H."/>
            <person name="Devos D.P."/>
            <person name="Kaster A.-K."/>
            <person name="Ovreas L."/>
            <person name="Rohde M."/>
            <person name="Galperin M.Y."/>
            <person name="Jogler C."/>
        </authorList>
    </citation>
    <scope>NUCLEOTIDE SEQUENCE [LARGE SCALE GENOMIC DNA]</scope>
    <source>
        <strain evidence="2 3">Pan14r</strain>
    </source>
</reference>
<dbReference type="InterPro" id="IPR013740">
    <property type="entry name" value="Redoxin"/>
</dbReference>
<accession>A0A5C5YAD2</accession>
<dbReference type="Gene3D" id="3.40.30.10">
    <property type="entry name" value="Glutaredoxin"/>
    <property type="match status" value="1"/>
</dbReference>
<evidence type="ECO:0000313" key="3">
    <source>
        <dbReference type="Proteomes" id="UP000317238"/>
    </source>
</evidence>
<dbReference type="InterPro" id="IPR013766">
    <property type="entry name" value="Thioredoxin_domain"/>
</dbReference>
<name>A0A5C5YAD2_9PLAN</name>
<dbReference type="PROSITE" id="PS51352">
    <property type="entry name" value="THIOREDOXIN_2"/>
    <property type="match status" value="1"/>
</dbReference>
<dbReference type="PANTHER" id="PTHR43640:SF1">
    <property type="entry name" value="THIOREDOXIN-DEPENDENT PEROXIREDOXIN"/>
    <property type="match status" value="1"/>
</dbReference>
<dbReference type="AlphaFoldDB" id="A0A5C5YAD2"/>
<dbReference type="EMBL" id="SJPL01000001">
    <property type="protein sequence ID" value="TWT71919.1"/>
    <property type="molecule type" value="Genomic_DNA"/>
</dbReference>